<gene>
    <name evidence="8" type="ORF">S01H4_29237</name>
</gene>
<evidence type="ECO:0000256" key="1">
    <source>
        <dbReference type="ARBA" id="ARBA00004141"/>
    </source>
</evidence>
<dbReference type="AlphaFoldDB" id="X1BZP7"/>
<dbReference type="PROSITE" id="PS50928">
    <property type="entry name" value="ABC_TM1"/>
    <property type="match status" value="1"/>
</dbReference>
<keyword evidence="2 6" id="KW-0812">Transmembrane</keyword>
<feature type="non-terminal residue" evidence="8">
    <location>
        <position position="97"/>
    </location>
</feature>
<keyword evidence="3" id="KW-0813">Transport</keyword>
<dbReference type="SUPFAM" id="SSF161098">
    <property type="entry name" value="MetI-like"/>
    <property type="match status" value="1"/>
</dbReference>
<evidence type="ECO:0000256" key="6">
    <source>
        <dbReference type="SAM" id="Phobius"/>
    </source>
</evidence>
<dbReference type="InterPro" id="IPR035906">
    <property type="entry name" value="MetI-like_sf"/>
</dbReference>
<dbReference type="GO" id="GO:0006865">
    <property type="term" value="P:amino acid transport"/>
    <property type="evidence" value="ECO:0007669"/>
    <property type="project" value="UniProtKB-KW"/>
</dbReference>
<evidence type="ECO:0000256" key="5">
    <source>
        <dbReference type="ARBA" id="ARBA00023136"/>
    </source>
</evidence>
<dbReference type="PANTHER" id="PTHR30614:SF0">
    <property type="entry name" value="L-CYSTINE TRANSPORT SYSTEM PERMEASE PROTEIN TCYL"/>
    <property type="match status" value="1"/>
</dbReference>
<proteinExistence type="predicted"/>
<feature type="domain" description="ABC transmembrane type-1" evidence="7">
    <location>
        <begin position="1"/>
        <end position="97"/>
    </location>
</feature>
<evidence type="ECO:0000256" key="2">
    <source>
        <dbReference type="ARBA" id="ARBA00022692"/>
    </source>
</evidence>
<evidence type="ECO:0000256" key="4">
    <source>
        <dbReference type="ARBA" id="ARBA00022989"/>
    </source>
</evidence>
<reference evidence="8" key="1">
    <citation type="journal article" date="2014" name="Front. Microbiol.">
        <title>High frequency of phylogenetically diverse reductive dehalogenase-homologous genes in deep subseafloor sedimentary metagenomes.</title>
        <authorList>
            <person name="Kawai M."/>
            <person name="Futagami T."/>
            <person name="Toyoda A."/>
            <person name="Takaki Y."/>
            <person name="Nishi S."/>
            <person name="Hori S."/>
            <person name="Arai W."/>
            <person name="Tsubouchi T."/>
            <person name="Morono Y."/>
            <person name="Uchiyama I."/>
            <person name="Ito T."/>
            <person name="Fujiyama A."/>
            <person name="Inagaki F."/>
            <person name="Takami H."/>
        </authorList>
    </citation>
    <scope>NUCLEOTIDE SEQUENCE</scope>
    <source>
        <strain evidence="8">Expedition CK06-06</strain>
    </source>
</reference>
<keyword evidence="4 6" id="KW-1133">Transmembrane helix</keyword>
<feature type="transmembrane region" description="Helical" evidence="6">
    <location>
        <begin position="45"/>
        <end position="68"/>
    </location>
</feature>
<name>X1BZP7_9ZZZZ</name>
<comment type="caution">
    <text evidence="8">The sequence shown here is derived from an EMBL/GenBank/DDBJ whole genome shotgun (WGS) entry which is preliminary data.</text>
</comment>
<keyword evidence="5 6" id="KW-0472">Membrane</keyword>
<feature type="transmembrane region" description="Helical" evidence="6">
    <location>
        <begin position="7"/>
        <end position="25"/>
    </location>
</feature>
<keyword evidence="3" id="KW-0029">Amino-acid transport</keyword>
<dbReference type="EMBL" id="BART01014834">
    <property type="protein sequence ID" value="GAG77616.1"/>
    <property type="molecule type" value="Genomic_DNA"/>
</dbReference>
<organism evidence="8">
    <name type="scientific">marine sediment metagenome</name>
    <dbReference type="NCBI Taxonomy" id="412755"/>
    <lineage>
        <taxon>unclassified sequences</taxon>
        <taxon>metagenomes</taxon>
        <taxon>ecological metagenomes</taxon>
    </lineage>
</organism>
<dbReference type="InterPro" id="IPR043429">
    <property type="entry name" value="ArtM/GltK/GlnP/TcyL/YhdX-like"/>
</dbReference>
<comment type="subcellular location">
    <subcellularLocation>
        <location evidence="1">Membrane</location>
        <topology evidence="1">Multi-pass membrane protein</topology>
    </subcellularLocation>
</comment>
<evidence type="ECO:0000259" key="7">
    <source>
        <dbReference type="PROSITE" id="PS50928"/>
    </source>
</evidence>
<dbReference type="InterPro" id="IPR000515">
    <property type="entry name" value="MetI-like"/>
</dbReference>
<sequence>VATGYIEIIRGTPLVAQLFLLYYGLNLPSGDWKILTTFTIFGRDIVFVFLNHRILFGIIVLSLNSAAYQAEYLRGAMMSVSSGQLMAAQSVGMSKLA</sequence>
<dbReference type="GO" id="GO:0055085">
    <property type="term" value="P:transmembrane transport"/>
    <property type="evidence" value="ECO:0007669"/>
    <property type="project" value="InterPro"/>
</dbReference>
<dbReference type="Gene3D" id="1.10.3720.10">
    <property type="entry name" value="MetI-like"/>
    <property type="match status" value="1"/>
</dbReference>
<dbReference type="PANTHER" id="PTHR30614">
    <property type="entry name" value="MEMBRANE COMPONENT OF AMINO ACID ABC TRANSPORTER"/>
    <property type="match status" value="1"/>
</dbReference>
<protein>
    <recommendedName>
        <fullName evidence="7">ABC transmembrane type-1 domain-containing protein</fullName>
    </recommendedName>
</protein>
<accession>X1BZP7</accession>
<evidence type="ECO:0000256" key="3">
    <source>
        <dbReference type="ARBA" id="ARBA00022970"/>
    </source>
</evidence>
<feature type="non-terminal residue" evidence="8">
    <location>
        <position position="1"/>
    </location>
</feature>
<dbReference type="Pfam" id="PF00528">
    <property type="entry name" value="BPD_transp_1"/>
    <property type="match status" value="1"/>
</dbReference>
<dbReference type="GO" id="GO:0016020">
    <property type="term" value="C:membrane"/>
    <property type="evidence" value="ECO:0007669"/>
    <property type="project" value="UniProtKB-SubCell"/>
</dbReference>
<evidence type="ECO:0000313" key="8">
    <source>
        <dbReference type="EMBL" id="GAG77616.1"/>
    </source>
</evidence>